<dbReference type="EMBL" id="CP023994">
    <property type="protein sequence ID" value="AWR21972.1"/>
    <property type="molecule type" value="Genomic_DNA"/>
</dbReference>
<name>A0A2Z3S7S2_9MICO</name>
<dbReference type="AlphaFoldDB" id="A0A2Z3S7S2"/>
<gene>
    <name evidence="1" type="ORF">AURMO_01382</name>
</gene>
<protein>
    <submittedName>
        <fullName evidence="1">Uncharacterized protein</fullName>
    </submittedName>
</protein>
<sequence>MCGDLLFPAGVDPGGSVGCGGVITDGAGVAGVSVDQGGPAYWQESH</sequence>
<keyword evidence="2" id="KW-1185">Reference proteome</keyword>
<dbReference type="KEGG" id="aum:AURMO_01382"/>
<accession>A0A2Z3S7S2</accession>
<organism evidence="1 2">
    <name type="scientific">Aurantimicrobium photophilum</name>
    <dbReference type="NCBI Taxonomy" id="1987356"/>
    <lineage>
        <taxon>Bacteria</taxon>
        <taxon>Bacillati</taxon>
        <taxon>Actinomycetota</taxon>
        <taxon>Actinomycetes</taxon>
        <taxon>Micrococcales</taxon>
        <taxon>Microbacteriaceae</taxon>
        <taxon>Aurantimicrobium</taxon>
    </lineage>
</organism>
<evidence type="ECO:0000313" key="2">
    <source>
        <dbReference type="Proteomes" id="UP000246894"/>
    </source>
</evidence>
<reference evidence="1 2" key="1">
    <citation type="submission" date="2017-10" db="EMBL/GenBank/DDBJ databases">
        <title>Genome of an Actinobacterium that displays light-enhanced growth.</title>
        <authorList>
            <person name="Maresca J.A."/>
            <person name="Hempel P."/>
            <person name="Shevchenko O."/>
            <person name="Miller K.J."/>
            <person name="Hahn M.W."/>
        </authorList>
    </citation>
    <scope>NUCLEOTIDE SEQUENCE [LARGE SCALE GENOMIC DNA]</scope>
    <source>
        <strain evidence="1 2">MWH-Mo1</strain>
    </source>
</reference>
<evidence type="ECO:0000313" key="1">
    <source>
        <dbReference type="EMBL" id="AWR21972.1"/>
    </source>
</evidence>
<proteinExistence type="predicted"/>
<dbReference type="Proteomes" id="UP000246894">
    <property type="component" value="Chromosome"/>
</dbReference>